<evidence type="ECO:0008006" key="5">
    <source>
        <dbReference type="Google" id="ProtNLM"/>
    </source>
</evidence>
<feature type="transmembrane region" description="Helical" evidence="2">
    <location>
        <begin position="49"/>
        <end position="69"/>
    </location>
</feature>
<evidence type="ECO:0000313" key="3">
    <source>
        <dbReference type="EMBL" id="CDN56831.1"/>
    </source>
</evidence>
<proteinExistence type="predicted"/>
<feature type="transmembrane region" description="Helical" evidence="2">
    <location>
        <begin position="89"/>
        <end position="112"/>
    </location>
</feature>
<protein>
    <recommendedName>
        <fullName evidence="5">Transmembrane protein</fullName>
    </recommendedName>
</protein>
<feature type="region of interest" description="Disordered" evidence="1">
    <location>
        <begin position="402"/>
        <end position="445"/>
    </location>
</feature>
<dbReference type="AlphaFoldDB" id="A0A068TFI4"/>
<dbReference type="KEGG" id="ngl:RG1141_CH45190"/>
<keyword evidence="2" id="KW-0472">Membrane</keyword>
<feature type="transmembrane region" description="Helical" evidence="2">
    <location>
        <begin position="339"/>
        <end position="360"/>
    </location>
</feature>
<dbReference type="RefSeq" id="WP_038548579.1">
    <property type="nucleotide sequence ID" value="NZ_HG938355.1"/>
</dbReference>
<feature type="transmembrane region" description="Helical" evidence="2">
    <location>
        <begin position="12"/>
        <end position="37"/>
    </location>
</feature>
<keyword evidence="2" id="KW-1133">Transmembrane helix</keyword>
<feature type="compositionally biased region" description="Polar residues" evidence="1">
    <location>
        <begin position="411"/>
        <end position="429"/>
    </location>
</feature>
<dbReference type="EMBL" id="HG938355">
    <property type="protein sequence ID" value="CDN56831.1"/>
    <property type="molecule type" value="Genomic_DNA"/>
</dbReference>
<evidence type="ECO:0000313" key="4">
    <source>
        <dbReference type="Proteomes" id="UP000028186"/>
    </source>
</evidence>
<evidence type="ECO:0000256" key="2">
    <source>
        <dbReference type="SAM" id="Phobius"/>
    </source>
</evidence>
<accession>A0A068TFI4</accession>
<reference evidence="4" key="1">
    <citation type="journal article" date="2014" name="BMC Genomics">
        <title>Genome sequencing of two Neorhizobium galegae strains reveals a noeT gene responsible for the unusual acetylation of the nodulation factors.</title>
        <authorList>
            <person name="Osterman J."/>
            <person name="Marsh J."/>
            <person name="Laine P.K."/>
            <person name="Zeng Z."/>
            <person name="Alatalo E."/>
            <person name="Sullivan J.T."/>
            <person name="Young J.P."/>
            <person name="Thomas-Oates J."/>
            <person name="Paulin L."/>
            <person name="Lindstrom K."/>
        </authorList>
    </citation>
    <scope>NUCLEOTIDE SEQUENCE [LARGE SCALE GENOMIC DNA]</scope>
    <source>
        <strain evidence="4">HAMBI 1141</strain>
    </source>
</reference>
<evidence type="ECO:0000256" key="1">
    <source>
        <dbReference type="SAM" id="MobiDB-lite"/>
    </source>
</evidence>
<name>A0A068TFI4_NEOGA</name>
<feature type="compositionally biased region" description="Basic and acidic residues" evidence="1">
    <location>
        <begin position="433"/>
        <end position="445"/>
    </location>
</feature>
<keyword evidence="2" id="KW-0812">Transmembrane</keyword>
<dbReference type="PATRIC" id="fig|1028801.3.peg.4588"/>
<dbReference type="HOGENOM" id="CLU_615125_0_0_5"/>
<sequence length="445" mass="47101">MALGATQRLHDGVAAVETMTRFALAVLALASGVYTYLGARSILDGSPTAVFFAAVIYSASVSVGIYAFWSYMARFYPHVTSRGGRTAMLGVMAVGAAMILAMSSWLNAAALAGSAAVEQHLSETVEDYTADLDRAHQNALAAQNLLPDIQRASERFAQLAGVERQSGSLTGTTGSGSVVQLLSQMSAQMKSLSVSINASREQVDGLFAQGQKRLETMRSLVSAPGTIEPRADQFSTEAVALTGVITSLAQTSIAPSIRRAADDLSLGFIAPVPDGGAADLVNRQNQVMDTVRTSVTAQSKALAKAADEILARPPVQERRFVPLSSAEAVLSYAQDFIPAWAGAISIDLLPGVMVFILAVVHGAIRRQEENLPFAERITAAELLRALEVQRAVTASGVTIEQAVSKADAKSETPTANPESSPETEPNNITAIDLKSRSRDRTHEDR</sequence>
<organism evidence="3 4">
    <name type="scientific">Neorhizobium galegae bv. officinalis bv. officinalis str. HAMBI 1141</name>
    <dbReference type="NCBI Taxonomy" id="1028801"/>
    <lineage>
        <taxon>Bacteria</taxon>
        <taxon>Pseudomonadati</taxon>
        <taxon>Pseudomonadota</taxon>
        <taxon>Alphaproteobacteria</taxon>
        <taxon>Hyphomicrobiales</taxon>
        <taxon>Rhizobiaceae</taxon>
        <taxon>Rhizobium/Agrobacterium group</taxon>
        <taxon>Neorhizobium</taxon>
    </lineage>
</organism>
<gene>
    <name evidence="3" type="ORF">RG1141_CH45190</name>
</gene>
<dbReference type="eggNOG" id="ENOG502Z7PT">
    <property type="taxonomic scope" value="Bacteria"/>
</dbReference>
<dbReference type="Proteomes" id="UP000028186">
    <property type="component" value="Chromosome I"/>
</dbReference>